<keyword evidence="5" id="KW-0812">Transmembrane</keyword>
<evidence type="ECO:0008006" key="11">
    <source>
        <dbReference type="Google" id="ProtNLM"/>
    </source>
</evidence>
<evidence type="ECO:0000256" key="4">
    <source>
        <dbReference type="PIRSR" id="PIRSR600407-2"/>
    </source>
</evidence>
<dbReference type="CDD" id="cd24003">
    <property type="entry name" value="ASKHA_NBD_GDA1_CD39_NTPase"/>
    <property type="match status" value="1"/>
</dbReference>
<comment type="similarity">
    <text evidence="1">Belongs to the GDA1/CD39 NTPase family.</text>
</comment>
<dbReference type="Proteomes" id="UP000325113">
    <property type="component" value="Unassembled WGS sequence"/>
</dbReference>
<dbReference type="EMBL" id="VLTL01000115">
    <property type="protein sequence ID" value="KAA0160034.1"/>
    <property type="molecule type" value="Genomic_DNA"/>
</dbReference>
<evidence type="ECO:0000313" key="10">
    <source>
        <dbReference type="Proteomes" id="UP000325113"/>
    </source>
</evidence>
<dbReference type="GO" id="GO:0017111">
    <property type="term" value="F:ribonucleoside triphosphate phosphatase activity"/>
    <property type="evidence" value="ECO:0007669"/>
    <property type="project" value="TreeGrafter"/>
</dbReference>
<keyword evidence="2" id="KW-0378">Hydrolase</keyword>
<gene>
    <name evidence="8" type="ORF">FNF28_05573</name>
    <name evidence="7" type="ORF">FNF31_07475</name>
</gene>
<sequence>MAPSTRSRALAAAAVAACLVALAPTGAAADDDSVLSYGLVIDAGSSGSRLHIFKWPKRRFDASKLPARDLSVPVELDSASKCTPGIDKPEGVTKLAALVVSAKAMPIFADGVASQTPVFLKATAGMRIATPEVRARQLASVRDMLRKSGFLFTSDSQARVISGEEEGVFGWLSVNYAKGALHYAAPNTLTGTYGALDLGGASTQITIKPALPDILSDSFTVRLGAVLAEDLYTHSFLYFGQNELTTRVNQALLYQNWPAAPAGQAPSTVPSPCLYAGLNQSFTDPATGASTTLVGYGDMDACRNGPLASLINKRAVCLTVPRPRLDSLAAPAPPAPAGPTQHGRALRALPSPAPAINATASGCSIQGVYQPPLTGLRLVAFSGFTYVWNLLDMPGEGGTLAAFEPRARDLCALSWAQVQQQYGSVAPPAFLATYCLGGAATLSLLVDGYGMDPTDPQALIVAESADTYGWALGSILYEANVAGYDVLLPYEALFIAAVAVAGVAGCAVVCLLGLLCGCCGCVAARCCCGGGRSGWGDGPRAKGTKASLNAADLDVVVESPLA</sequence>
<evidence type="ECO:0000256" key="5">
    <source>
        <dbReference type="SAM" id="Phobius"/>
    </source>
</evidence>
<protein>
    <recommendedName>
        <fullName evidence="11">Peptidase A1 domain-containing protein</fullName>
    </recommendedName>
</protein>
<evidence type="ECO:0000256" key="6">
    <source>
        <dbReference type="SAM" id="SignalP"/>
    </source>
</evidence>
<reference evidence="9 10" key="1">
    <citation type="submission" date="2019-07" db="EMBL/GenBank/DDBJ databases">
        <title>Genomes of Cafeteria roenbergensis.</title>
        <authorList>
            <person name="Fischer M.G."/>
            <person name="Hackl T."/>
            <person name="Roman M."/>
        </authorList>
    </citation>
    <scope>NUCLEOTIDE SEQUENCE [LARGE SCALE GENOMIC DNA]</scope>
    <source>
        <strain evidence="7 10">Cflag</strain>
        <strain evidence="8 9">RCC970-E3</strain>
    </source>
</reference>
<keyword evidence="4" id="KW-0547">Nucleotide-binding</keyword>
<feature type="chain" id="PRO_5036136754" description="Peptidase A1 domain-containing protein" evidence="6">
    <location>
        <begin position="29"/>
        <end position="562"/>
    </location>
</feature>
<dbReference type="GO" id="GO:0005524">
    <property type="term" value="F:ATP binding"/>
    <property type="evidence" value="ECO:0007669"/>
    <property type="project" value="UniProtKB-KW"/>
</dbReference>
<dbReference type="InterPro" id="IPR000407">
    <property type="entry name" value="GDA1_CD39_NTPase"/>
</dbReference>
<feature type="active site" description="Proton acceptor" evidence="3">
    <location>
        <position position="166"/>
    </location>
</feature>
<dbReference type="Pfam" id="PF01150">
    <property type="entry name" value="GDA1_CD39"/>
    <property type="match status" value="2"/>
</dbReference>
<dbReference type="Gene3D" id="3.30.420.150">
    <property type="entry name" value="Exopolyphosphatase. Domain 2"/>
    <property type="match status" value="1"/>
</dbReference>
<dbReference type="EMBL" id="VLTM01000153">
    <property type="protein sequence ID" value="KAA0148138.1"/>
    <property type="molecule type" value="Genomic_DNA"/>
</dbReference>
<feature type="binding site" evidence="4">
    <location>
        <begin position="200"/>
        <end position="204"/>
    </location>
    <ligand>
        <name>ATP</name>
        <dbReference type="ChEBI" id="CHEBI:30616"/>
    </ligand>
</feature>
<dbReference type="PANTHER" id="PTHR11782">
    <property type="entry name" value="ADENOSINE/GUANOSINE DIPHOSPHATASE"/>
    <property type="match status" value="1"/>
</dbReference>
<accession>A0A5A8C5I4</accession>
<feature type="signal peptide" evidence="6">
    <location>
        <begin position="1"/>
        <end position="28"/>
    </location>
</feature>
<proteinExistence type="inferred from homology"/>
<evidence type="ECO:0000256" key="3">
    <source>
        <dbReference type="PIRSR" id="PIRSR600407-1"/>
    </source>
</evidence>
<dbReference type="AlphaFoldDB" id="A0A5A8C5I4"/>
<dbReference type="Gene3D" id="3.30.420.40">
    <property type="match status" value="1"/>
</dbReference>
<dbReference type="GO" id="GO:0045134">
    <property type="term" value="F:UDP phosphatase activity"/>
    <property type="evidence" value="ECO:0007669"/>
    <property type="project" value="TreeGrafter"/>
</dbReference>
<dbReference type="GO" id="GO:0009134">
    <property type="term" value="P:nucleoside diphosphate catabolic process"/>
    <property type="evidence" value="ECO:0007669"/>
    <property type="project" value="TreeGrafter"/>
</dbReference>
<evidence type="ECO:0000256" key="2">
    <source>
        <dbReference type="ARBA" id="ARBA00022801"/>
    </source>
</evidence>
<dbReference type="GO" id="GO:0004382">
    <property type="term" value="F:GDP phosphatase activity"/>
    <property type="evidence" value="ECO:0007669"/>
    <property type="project" value="TreeGrafter"/>
</dbReference>
<keyword evidence="5" id="KW-1133">Transmembrane helix</keyword>
<dbReference type="PANTHER" id="PTHR11782:SF83">
    <property type="entry name" value="GUANOSINE-DIPHOSPHATASE"/>
    <property type="match status" value="1"/>
</dbReference>
<evidence type="ECO:0000313" key="8">
    <source>
        <dbReference type="EMBL" id="KAA0160034.1"/>
    </source>
</evidence>
<evidence type="ECO:0000313" key="9">
    <source>
        <dbReference type="Proteomes" id="UP000324907"/>
    </source>
</evidence>
<keyword evidence="6" id="KW-0732">Signal</keyword>
<keyword evidence="4" id="KW-0067">ATP-binding</keyword>
<keyword evidence="5" id="KW-0472">Membrane</keyword>
<organism evidence="7 10">
    <name type="scientific">Cafeteria roenbergensis</name>
    <name type="common">Marine flagellate</name>
    <dbReference type="NCBI Taxonomy" id="33653"/>
    <lineage>
        <taxon>Eukaryota</taxon>
        <taxon>Sar</taxon>
        <taxon>Stramenopiles</taxon>
        <taxon>Bigyra</taxon>
        <taxon>Opalozoa</taxon>
        <taxon>Bicosoecida</taxon>
        <taxon>Cafeteriaceae</taxon>
        <taxon>Cafeteria</taxon>
    </lineage>
</organism>
<feature type="transmembrane region" description="Helical" evidence="5">
    <location>
        <begin position="492"/>
        <end position="515"/>
    </location>
</feature>
<evidence type="ECO:0000256" key="1">
    <source>
        <dbReference type="ARBA" id="ARBA00009283"/>
    </source>
</evidence>
<name>A0A5A8C5I4_CAFRO</name>
<dbReference type="GO" id="GO:0005886">
    <property type="term" value="C:plasma membrane"/>
    <property type="evidence" value="ECO:0007669"/>
    <property type="project" value="TreeGrafter"/>
</dbReference>
<dbReference type="Proteomes" id="UP000324907">
    <property type="component" value="Unassembled WGS sequence"/>
</dbReference>
<comment type="caution">
    <text evidence="7">The sequence shown here is derived from an EMBL/GenBank/DDBJ whole genome shotgun (WGS) entry which is preliminary data.</text>
</comment>
<evidence type="ECO:0000313" key="7">
    <source>
        <dbReference type="EMBL" id="KAA0148138.1"/>
    </source>
</evidence>